<dbReference type="AlphaFoldDB" id="A0A2P5B1T0"/>
<evidence type="ECO:0000313" key="2">
    <source>
        <dbReference type="Proteomes" id="UP000237105"/>
    </source>
</evidence>
<evidence type="ECO:0000313" key="1">
    <source>
        <dbReference type="EMBL" id="PON42760.1"/>
    </source>
</evidence>
<name>A0A2P5B1T0_PARAD</name>
<comment type="caution">
    <text evidence="1">The sequence shown here is derived from an EMBL/GenBank/DDBJ whole genome shotgun (WGS) entry which is preliminary data.</text>
</comment>
<dbReference type="EMBL" id="JXTB01000384">
    <property type="protein sequence ID" value="PON42760.1"/>
    <property type="molecule type" value="Genomic_DNA"/>
</dbReference>
<protein>
    <submittedName>
        <fullName evidence="1">Uncharacterized protein</fullName>
    </submittedName>
</protein>
<dbReference type="Proteomes" id="UP000237105">
    <property type="component" value="Unassembled WGS sequence"/>
</dbReference>
<sequence length="216" mass="24169">MASNNYQWPNEWSILNRIANVNEVDPITNLTAQVSTLTSQISILTTRKAQSSRESMGVSNASFGNDGGDLGQVNYLNNWNFNYRGNNMLNNLPTHYHPGLCNHENFSYTNNRNVLQPPSGLNQSVAEKKPSLEDILSTFIMETRGRFKKYEACLDNIENHCNNMNATIKSLEVQIGQLANSIKGQISGKFPNDTETNPKYHCKAITLRSGKEVEAP</sequence>
<dbReference type="OrthoDB" id="1750859at2759"/>
<gene>
    <name evidence="1" type="ORF">PanWU01x14_279370</name>
</gene>
<keyword evidence="2" id="KW-1185">Reference proteome</keyword>
<organism evidence="1 2">
    <name type="scientific">Parasponia andersonii</name>
    <name type="common">Sponia andersonii</name>
    <dbReference type="NCBI Taxonomy" id="3476"/>
    <lineage>
        <taxon>Eukaryota</taxon>
        <taxon>Viridiplantae</taxon>
        <taxon>Streptophyta</taxon>
        <taxon>Embryophyta</taxon>
        <taxon>Tracheophyta</taxon>
        <taxon>Spermatophyta</taxon>
        <taxon>Magnoliopsida</taxon>
        <taxon>eudicotyledons</taxon>
        <taxon>Gunneridae</taxon>
        <taxon>Pentapetalae</taxon>
        <taxon>rosids</taxon>
        <taxon>fabids</taxon>
        <taxon>Rosales</taxon>
        <taxon>Cannabaceae</taxon>
        <taxon>Parasponia</taxon>
    </lineage>
</organism>
<reference evidence="2" key="1">
    <citation type="submission" date="2016-06" db="EMBL/GenBank/DDBJ databases">
        <title>Parallel loss of symbiosis genes in relatives of nitrogen-fixing non-legume Parasponia.</title>
        <authorList>
            <person name="Van Velzen R."/>
            <person name="Holmer R."/>
            <person name="Bu F."/>
            <person name="Rutten L."/>
            <person name="Van Zeijl A."/>
            <person name="Liu W."/>
            <person name="Santuari L."/>
            <person name="Cao Q."/>
            <person name="Sharma T."/>
            <person name="Shen D."/>
            <person name="Roswanjaya Y."/>
            <person name="Wardhani T."/>
            <person name="Kalhor M.S."/>
            <person name="Jansen J."/>
            <person name="Van den Hoogen J."/>
            <person name="Gungor B."/>
            <person name="Hartog M."/>
            <person name="Hontelez J."/>
            <person name="Verver J."/>
            <person name="Yang W.-C."/>
            <person name="Schijlen E."/>
            <person name="Repin R."/>
            <person name="Schilthuizen M."/>
            <person name="Schranz E."/>
            <person name="Heidstra R."/>
            <person name="Miyata K."/>
            <person name="Fedorova E."/>
            <person name="Kohlen W."/>
            <person name="Bisseling T."/>
            <person name="Smit S."/>
            <person name="Geurts R."/>
        </authorList>
    </citation>
    <scope>NUCLEOTIDE SEQUENCE [LARGE SCALE GENOMIC DNA]</scope>
    <source>
        <strain evidence="2">cv. WU1-14</strain>
    </source>
</reference>
<proteinExistence type="predicted"/>
<accession>A0A2P5B1T0</accession>